<dbReference type="EMBL" id="BDGB01000103">
    <property type="protein sequence ID" value="GAW72940.1"/>
    <property type="molecule type" value="Genomic_DNA"/>
</dbReference>
<organism evidence="2 4">
    <name type="scientific">Lentilactobacillus parakefiri</name>
    <dbReference type="NCBI Taxonomy" id="152332"/>
    <lineage>
        <taxon>Bacteria</taxon>
        <taxon>Bacillati</taxon>
        <taxon>Bacillota</taxon>
        <taxon>Bacilli</taxon>
        <taxon>Lactobacillales</taxon>
        <taxon>Lactobacillaceae</taxon>
        <taxon>Lentilactobacillus</taxon>
    </lineage>
</organism>
<feature type="compositionally biased region" description="Low complexity" evidence="1">
    <location>
        <begin position="138"/>
        <end position="155"/>
    </location>
</feature>
<proteinExistence type="predicted"/>
<accession>A0A224VLB2</accession>
<dbReference type="AlphaFoldDB" id="A0A224VLB2"/>
<evidence type="ECO:0000256" key="1">
    <source>
        <dbReference type="SAM" id="MobiDB-lite"/>
    </source>
</evidence>
<feature type="compositionally biased region" description="Low complexity" evidence="1">
    <location>
        <begin position="77"/>
        <end position="90"/>
    </location>
</feature>
<sequence length="254" mass="26360">MLKRKIVFWGLGLLFVTLMGIALNSAFLTSAYASDNITASNSANSDNDSNNGGNNNGNDNYPGPWPGGRTDNGGGTVSTSGTATTVSTNSEGTTATTVSNPQQTVIDNSRMEPQVNGSEDASGQSTVNKPGESPDTNSSEQDTKSSVSSTSASEKGNNKSASITTESVTNQTGAKPQVVKTSAVGGYNVNRISNGKVKVHGVMIDTDKGPVKVSYHIIFTQKHGKSKAITINLGKFTGTKSFSKTVKLPMNGKV</sequence>
<protein>
    <submittedName>
        <fullName evidence="2">Uncharacterized protein</fullName>
    </submittedName>
</protein>
<feature type="region of interest" description="Disordered" evidence="1">
    <location>
        <begin position="41"/>
        <end position="176"/>
    </location>
</feature>
<dbReference type="Proteomes" id="UP000214739">
    <property type="component" value="Unassembled WGS sequence"/>
</dbReference>
<comment type="caution">
    <text evidence="2">The sequence shown here is derived from an EMBL/GenBank/DDBJ whole genome shotgun (WGS) entry which is preliminary data.</text>
</comment>
<gene>
    <name evidence="3" type="ORF">C5L28_001168</name>
    <name evidence="2" type="ORF">LPKJCM_02073</name>
</gene>
<dbReference type="RefSeq" id="WP_057961505.1">
    <property type="nucleotide sequence ID" value="NZ_BAAAXO010000078.1"/>
</dbReference>
<evidence type="ECO:0000313" key="2">
    <source>
        <dbReference type="EMBL" id="GAW72940.1"/>
    </source>
</evidence>
<keyword evidence="5" id="KW-1185">Reference proteome</keyword>
<reference evidence="2 4" key="1">
    <citation type="journal article" date="2017" name="Biosci Microbiota Food Health">
        <title>Genomic characterization reconfirms the taxonomic status of Lactobacillus parakefiri.</title>
        <authorList>
            <person name="Tanizawa Y."/>
            <person name="Kobayashi H."/>
            <person name="Kaminuma E."/>
            <person name="Sakamoto M."/>
            <person name="Ohkuma M."/>
            <person name="Nakamura Y."/>
            <person name="Arita M."/>
            <person name="Tohno M."/>
        </authorList>
    </citation>
    <scope>NUCLEOTIDE SEQUENCE [LARGE SCALE GENOMIC DNA]</scope>
    <source>
        <strain evidence="2 4">JCM 8573</strain>
    </source>
</reference>
<reference evidence="3 5" key="2">
    <citation type="journal article" date="2019" name="Appl. Microbiol. Biotechnol.">
        <title>Uncovering carbohydrate metabolism through a genotype-phenotype association study of 56 lactic acid bacteria genomes.</title>
        <authorList>
            <person name="Buron-Moles G."/>
            <person name="Chailyan A."/>
            <person name="Dolejs I."/>
            <person name="Forster J."/>
            <person name="Miks M.H."/>
        </authorList>
    </citation>
    <scope>NUCLEOTIDE SEQUENCE [LARGE SCALE GENOMIC DNA]</scope>
    <source>
        <strain evidence="3 5">DSM 10551</strain>
    </source>
</reference>
<feature type="compositionally biased region" description="Low complexity" evidence="1">
    <location>
        <begin position="41"/>
        <end position="60"/>
    </location>
</feature>
<evidence type="ECO:0000313" key="3">
    <source>
        <dbReference type="EMBL" id="TDG87478.1"/>
    </source>
</evidence>
<reference evidence="3" key="3">
    <citation type="submission" date="2019-02" db="EMBL/GenBank/DDBJ databases">
        <authorList>
            <person name="Buron G."/>
            <person name="Chaylann A."/>
            <person name="Dolejs I."/>
            <person name="Forster J."/>
            <person name="Miks M.H."/>
        </authorList>
    </citation>
    <scope>NUCLEOTIDE SEQUENCE</scope>
    <source>
        <strain evidence="3">DSM 10551</strain>
    </source>
</reference>
<name>A0A224VLB2_9LACO</name>
<dbReference type="Proteomes" id="UP000294668">
    <property type="component" value="Unassembled WGS sequence"/>
</dbReference>
<dbReference type="EMBL" id="PUFL01000102">
    <property type="protein sequence ID" value="TDG87478.1"/>
    <property type="molecule type" value="Genomic_DNA"/>
</dbReference>
<evidence type="ECO:0000313" key="5">
    <source>
        <dbReference type="Proteomes" id="UP000294668"/>
    </source>
</evidence>
<evidence type="ECO:0000313" key="4">
    <source>
        <dbReference type="Proteomes" id="UP000214739"/>
    </source>
</evidence>
<feature type="compositionally biased region" description="Polar residues" evidence="1">
    <location>
        <begin position="158"/>
        <end position="174"/>
    </location>
</feature>
<feature type="compositionally biased region" description="Polar residues" evidence="1">
    <location>
        <begin position="115"/>
        <end position="128"/>
    </location>
</feature>
<feature type="compositionally biased region" description="Polar residues" evidence="1">
    <location>
        <begin position="91"/>
        <end position="107"/>
    </location>
</feature>